<evidence type="ECO:0000256" key="1">
    <source>
        <dbReference type="ARBA" id="ARBA00004604"/>
    </source>
</evidence>
<dbReference type="EMBL" id="KB320452">
    <property type="protein sequence ID" value="ELW71832.1"/>
    <property type="molecule type" value="Genomic_DNA"/>
</dbReference>
<accession>L9LDK0</accession>
<feature type="compositionally biased region" description="Basic and acidic residues" evidence="5">
    <location>
        <begin position="145"/>
        <end position="155"/>
    </location>
</feature>
<feature type="region of interest" description="Disordered" evidence="5">
    <location>
        <begin position="145"/>
        <end position="164"/>
    </location>
</feature>
<dbReference type="Proteomes" id="UP000011518">
    <property type="component" value="Unassembled WGS sequence"/>
</dbReference>
<comment type="subcellular location">
    <subcellularLocation>
        <location evidence="1">Nucleus</location>
        <location evidence="1">Nucleolus</location>
    </subcellularLocation>
</comment>
<reference evidence="7" key="2">
    <citation type="journal article" date="2013" name="Nat. Commun.">
        <title>Genome of the Chinese tree shrew.</title>
        <authorList>
            <person name="Fan Y."/>
            <person name="Huang Z.Y."/>
            <person name="Cao C.C."/>
            <person name="Chen C.S."/>
            <person name="Chen Y.X."/>
            <person name="Fan D.D."/>
            <person name="He J."/>
            <person name="Hou H.L."/>
            <person name="Hu L."/>
            <person name="Hu X.T."/>
            <person name="Jiang X.T."/>
            <person name="Lai R."/>
            <person name="Lang Y.S."/>
            <person name="Liang B."/>
            <person name="Liao S.G."/>
            <person name="Mu D."/>
            <person name="Ma Y.Y."/>
            <person name="Niu Y.Y."/>
            <person name="Sun X.Q."/>
            <person name="Xia J.Q."/>
            <person name="Xiao J."/>
            <person name="Xiong Z.Q."/>
            <person name="Xu L."/>
            <person name="Yang L."/>
            <person name="Zhang Y."/>
            <person name="Zhao W."/>
            <person name="Zhao X.D."/>
            <person name="Zheng Y.T."/>
            <person name="Zhou J.M."/>
            <person name="Zhu Y.B."/>
            <person name="Zhang G.J."/>
            <person name="Wang J."/>
            <person name="Yao Y.G."/>
        </authorList>
    </citation>
    <scope>NUCLEOTIDE SEQUENCE [LARGE SCALE GENOMIC DNA]</scope>
</reference>
<evidence type="ECO:0000313" key="7">
    <source>
        <dbReference type="Proteomes" id="UP000011518"/>
    </source>
</evidence>
<dbReference type="GO" id="GO:0006364">
    <property type="term" value="P:rRNA processing"/>
    <property type="evidence" value="ECO:0007669"/>
    <property type="project" value="InterPro"/>
</dbReference>
<comment type="similarity">
    <text evidence="2">Belongs to the UTP14 family.</text>
</comment>
<dbReference type="STRING" id="246437.L9LDK0"/>
<keyword evidence="7" id="KW-1185">Reference proteome</keyword>
<dbReference type="InterPro" id="IPR006709">
    <property type="entry name" value="SSU_processome_Utp14"/>
</dbReference>
<feature type="compositionally biased region" description="Basic residues" evidence="5">
    <location>
        <begin position="88"/>
        <end position="103"/>
    </location>
</feature>
<dbReference type="InParanoid" id="L9LDK0"/>
<keyword evidence="3" id="KW-0597">Phosphoprotein</keyword>
<dbReference type="AlphaFoldDB" id="L9LDK0"/>
<dbReference type="PANTHER" id="PTHR14150">
    <property type="entry name" value="U3 SMALL NUCLEOLAR RNA-ASSOCIATED PROTEIN 14"/>
    <property type="match status" value="1"/>
</dbReference>
<feature type="region of interest" description="Disordered" evidence="5">
    <location>
        <begin position="54"/>
        <end position="103"/>
    </location>
</feature>
<sequence length="273" mass="31129">MLRSCTIVTKEGEFHKDPKQLPEPVSSKVSESEGDERPVAEEEILLKEFEERRSLRKTSELHQDAELVSSQETKDSSSQEVLSELKSLSRKLNKQKHKVRKPKVSSVETVLQLQKEAPGPEEEEPLLLQGPERAQMVEELEEQGKEGCSLDKELPRPVSGGQRNLPNVIINEKHNIHATAHEVRVLPYPFTHHQQFERTLQTPIGTIWNTQRAFQKLTTPKVITKPGHIIKPIKAEDVGYQRPLYHTEDAKTALLASQKKQLKKNSVKKLLEE</sequence>
<reference evidence="7" key="1">
    <citation type="submission" date="2012-07" db="EMBL/GenBank/DDBJ databases">
        <title>Genome of the Chinese tree shrew, a rising model animal genetically related to primates.</title>
        <authorList>
            <person name="Zhang G."/>
            <person name="Fan Y."/>
            <person name="Yao Y."/>
            <person name="Huang Z."/>
        </authorList>
    </citation>
    <scope>NUCLEOTIDE SEQUENCE [LARGE SCALE GENOMIC DNA]</scope>
</reference>
<keyword evidence="4" id="KW-0539">Nucleus</keyword>
<dbReference type="PANTHER" id="PTHR14150:SF12">
    <property type="entry name" value="U3 SMALL NUCLEOLAR RNA-ASSOCIATED PROTEIN 14 HOMOLOG A"/>
    <property type="match status" value="1"/>
</dbReference>
<dbReference type="GO" id="GO:0032040">
    <property type="term" value="C:small-subunit processome"/>
    <property type="evidence" value="ECO:0007669"/>
    <property type="project" value="InterPro"/>
</dbReference>
<evidence type="ECO:0000256" key="5">
    <source>
        <dbReference type="SAM" id="MobiDB-lite"/>
    </source>
</evidence>
<feature type="compositionally biased region" description="Basic and acidic residues" evidence="5">
    <location>
        <begin position="54"/>
        <end position="65"/>
    </location>
</feature>
<evidence type="ECO:0000256" key="3">
    <source>
        <dbReference type="ARBA" id="ARBA00022553"/>
    </source>
</evidence>
<name>L9LDK0_TUPCH</name>
<organism evidence="6 7">
    <name type="scientific">Tupaia chinensis</name>
    <name type="common">Chinese tree shrew</name>
    <name type="synonym">Tupaia belangeri chinensis</name>
    <dbReference type="NCBI Taxonomy" id="246437"/>
    <lineage>
        <taxon>Eukaryota</taxon>
        <taxon>Metazoa</taxon>
        <taxon>Chordata</taxon>
        <taxon>Craniata</taxon>
        <taxon>Vertebrata</taxon>
        <taxon>Euteleostomi</taxon>
        <taxon>Mammalia</taxon>
        <taxon>Eutheria</taxon>
        <taxon>Euarchontoglires</taxon>
        <taxon>Scandentia</taxon>
        <taxon>Tupaiidae</taxon>
        <taxon>Tupaia</taxon>
    </lineage>
</organism>
<feature type="compositionally biased region" description="Basic and acidic residues" evidence="5">
    <location>
        <begin position="10"/>
        <end position="20"/>
    </location>
</feature>
<dbReference type="Pfam" id="PF04615">
    <property type="entry name" value="Utp14"/>
    <property type="match status" value="1"/>
</dbReference>
<feature type="region of interest" description="Disordered" evidence="5">
    <location>
        <begin position="1"/>
        <end position="41"/>
    </location>
</feature>
<gene>
    <name evidence="6" type="ORF">TREES_T100008422</name>
</gene>
<evidence type="ECO:0000256" key="4">
    <source>
        <dbReference type="ARBA" id="ARBA00023242"/>
    </source>
</evidence>
<proteinExistence type="inferred from homology"/>
<protein>
    <submittedName>
        <fullName evidence="6">U3 small nucleolar RNA-associated protein 14 like protein A</fullName>
    </submittedName>
</protein>
<evidence type="ECO:0000256" key="2">
    <source>
        <dbReference type="ARBA" id="ARBA00007774"/>
    </source>
</evidence>
<evidence type="ECO:0000313" key="6">
    <source>
        <dbReference type="EMBL" id="ELW71832.1"/>
    </source>
</evidence>